<keyword evidence="4" id="KW-1185">Reference proteome</keyword>
<feature type="compositionally biased region" description="Low complexity" evidence="1">
    <location>
        <begin position="176"/>
        <end position="188"/>
    </location>
</feature>
<reference evidence="3" key="2">
    <citation type="submission" date="2020-09" db="EMBL/GenBank/DDBJ databases">
        <authorList>
            <person name="Sun Q."/>
            <person name="Ohkuma M."/>
        </authorList>
    </citation>
    <scope>NUCLEOTIDE SEQUENCE</scope>
    <source>
        <strain evidence="3">JCM 4059</strain>
    </source>
</reference>
<name>A0A919B4D4_9ACTN</name>
<proteinExistence type="predicted"/>
<evidence type="ECO:0000259" key="2">
    <source>
        <dbReference type="Pfam" id="PF13699"/>
    </source>
</evidence>
<feature type="region of interest" description="Disordered" evidence="1">
    <location>
        <begin position="140"/>
        <end position="192"/>
    </location>
</feature>
<dbReference type="AlphaFoldDB" id="A0A919B4D4"/>
<feature type="domain" description="eCIS core" evidence="2">
    <location>
        <begin position="69"/>
        <end position="140"/>
    </location>
</feature>
<organism evidence="3 4">
    <name type="scientific">Streptomyces mashuensis</name>
    <dbReference type="NCBI Taxonomy" id="33904"/>
    <lineage>
        <taxon>Bacteria</taxon>
        <taxon>Bacillati</taxon>
        <taxon>Actinomycetota</taxon>
        <taxon>Actinomycetes</taxon>
        <taxon>Kitasatosporales</taxon>
        <taxon>Streptomycetaceae</taxon>
        <taxon>Streptomyces</taxon>
    </lineage>
</organism>
<evidence type="ECO:0000256" key="1">
    <source>
        <dbReference type="SAM" id="MobiDB-lite"/>
    </source>
</evidence>
<feature type="compositionally biased region" description="Pro residues" evidence="1">
    <location>
        <begin position="18"/>
        <end position="28"/>
    </location>
</feature>
<dbReference type="InterPro" id="IPR025295">
    <property type="entry name" value="eCIS_core_dom"/>
</dbReference>
<feature type="compositionally biased region" description="Low complexity" evidence="1">
    <location>
        <begin position="1"/>
        <end position="17"/>
    </location>
</feature>
<feature type="region of interest" description="Disordered" evidence="1">
    <location>
        <begin position="298"/>
        <end position="322"/>
    </location>
</feature>
<accession>A0A919B4D4</accession>
<dbReference type="RefSeq" id="WP_190130725.1">
    <property type="nucleotide sequence ID" value="NZ_BNBD01000007.1"/>
</dbReference>
<feature type="region of interest" description="Disordered" evidence="1">
    <location>
        <begin position="1"/>
        <end position="29"/>
    </location>
</feature>
<dbReference type="EMBL" id="BNBD01000007">
    <property type="protein sequence ID" value="GHF52091.1"/>
    <property type="molecule type" value="Genomic_DNA"/>
</dbReference>
<gene>
    <name evidence="3" type="ORF">GCM10010218_36860</name>
</gene>
<feature type="compositionally biased region" description="Basic and acidic residues" evidence="1">
    <location>
        <begin position="146"/>
        <end position="164"/>
    </location>
</feature>
<sequence length="471" mass="50733">MRTPAPRTTPDVTRTPTAAPPARPPGVPSPAALLLGLQRRAGNAATARMLRPAGRRPGVQDVLRGPGRPLPVPLREEMEARLGADFSGVRLHTDAAARGSAEELGARAYTAGQHIVVGAGGADRHTLAHELIHVMQQRSGPVAGTDRGDGTRVSDPGDRFERAAESGARSALSGRVPPGAVPAPAAAGSTRGGPVVQRMKFYRGLSEADADALVARRGAAGRGQAPPEQRPEHTGRLEPTGGGEFGKGVYFWEEDREAALLSALQYQAQFRNWAVVAYDVPDELLRQKAAEARAGGQDWVSFPDDADTRPSEYVPMRTDEPRPYENFTEEQIAAGRHPHPLIEHPVAGGAWGRKKDGTPVTAVAMNVQWFRQANSDPERRGLPGMPPDGIEWTKYPFVAGMSVADYSKNGPRQARFLGAGIDLLNHGEGVTITKVLRGKQATQNDVSWLRRLTMDDRPAVEKEARRRKLLS</sequence>
<protein>
    <recommendedName>
        <fullName evidence="2">eCIS core domain-containing protein</fullName>
    </recommendedName>
</protein>
<evidence type="ECO:0000313" key="3">
    <source>
        <dbReference type="EMBL" id="GHF52091.1"/>
    </source>
</evidence>
<dbReference type="Pfam" id="PF13699">
    <property type="entry name" value="eCIS_core"/>
    <property type="match status" value="1"/>
</dbReference>
<dbReference type="Proteomes" id="UP000638313">
    <property type="component" value="Unassembled WGS sequence"/>
</dbReference>
<evidence type="ECO:0000313" key="4">
    <source>
        <dbReference type="Proteomes" id="UP000638313"/>
    </source>
</evidence>
<comment type="caution">
    <text evidence="3">The sequence shown here is derived from an EMBL/GenBank/DDBJ whole genome shotgun (WGS) entry which is preliminary data.</text>
</comment>
<reference evidence="3" key="1">
    <citation type="journal article" date="2014" name="Int. J. Syst. Evol. Microbiol.">
        <title>Complete genome sequence of Corynebacterium casei LMG S-19264T (=DSM 44701T), isolated from a smear-ripened cheese.</title>
        <authorList>
            <consortium name="US DOE Joint Genome Institute (JGI-PGF)"/>
            <person name="Walter F."/>
            <person name="Albersmeier A."/>
            <person name="Kalinowski J."/>
            <person name="Ruckert C."/>
        </authorList>
    </citation>
    <scope>NUCLEOTIDE SEQUENCE</scope>
    <source>
        <strain evidence="3">JCM 4059</strain>
    </source>
</reference>
<feature type="region of interest" description="Disordered" evidence="1">
    <location>
        <begin position="218"/>
        <end position="242"/>
    </location>
</feature>